<proteinExistence type="predicted"/>
<gene>
    <name evidence="2" type="ORF">ACFQW9_11330</name>
</gene>
<evidence type="ECO:0000313" key="2">
    <source>
        <dbReference type="EMBL" id="MFC7351231.1"/>
    </source>
</evidence>
<organism evidence="2 3">
    <name type="scientific">Streptomyces caviscabies</name>
    <dbReference type="NCBI Taxonomy" id="90079"/>
    <lineage>
        <taxon>Bacteria</taxon>
        <taxon>Bacillati</taxon>
        <taxon>Actinomycetota</taxon>
        <taxon>Actinomycetes</taxon>
        <taxon>Kitasatosporales</taxon>
        <taxon>Streptomycetaceae</taxon>
        <taxon>Streptomyces</taxon>
    </lineage>
</organism>
<name>A0ABW2ME95_9ACTN</name>
<sequence length="282" mass="30733">MARFEHTVCVAALDRDWFEEAAGHVVDLFDASREQGGALLLPDGRPVHGLRLLKGRHLQPGAEYGETPDPEKDGAGAPETAVLRGWRPSRAVEVESLVAEEGMSMRVRIRLREPRTPRALELSLDGHNPKGGSLYRFSGRGKADLHAWWAALDRPAAAPPAARAPVVGKAVHRLAKARLTVTPRPAEDGSWQVRAVLGVRGRWLLRPVGAVALFFARGPIARGFREAVESAAEEWNTALAELTPLHGEALRAEIADALTEPPERPERAEPPERPGPEEPKVL</sequence>
<evidence type="ECO:0000313" key="3">
    <source>
        <dbReference type="Proteomes" id="UP001596509"/>
    </source>
</evidence>
<evidence type="ECO:0000256" key="1">
    <source>
        <dbReference type="SAM" id="MobiDB-lite"/>
    </source>
</evidence>
<keyword evidence="3" id="KW-1185">Reference proteome</keyword>
<feature type="compositionally biased region" description="Basic and acidic residues" evidence="1">
    <location>
        <begin position="261"/>
        <end position="282"/>
    </location>
</feature>
<dbReference type="EMBL" id="JBHTCK010000002">
    <property type="protein sequence ID" value="MFC7351231.1"/>
    <property type="molecule type" value="Genomic_DNA"/>
</dbReference>
<feature type="region of interest" description="Disordered" evidence="1">
    <location>
        <begin position="256"/>
        <end position="282"/>
    </location>
</feature>
<dbReference type="RefSeq" id="WP_319286969.1">
    <property type="nucleotide sequence ID" value="NZ_JBHTCK010000002.1"/>
</dbReference>
<accession>A0ABW2ME95</accession>
<dbReference type="Proteomes" id="UP001596509">
    <property type="component" value="Unassembled WGS sequence"/>
</dbReference>
<comment type="caution">
    <text evidence="2">The sequence shown here is derived from an EMBL/GenBank/DDBJ whole genome shotgun (WGS) entry which is preliminary data.</text>
</comment>
<reference evidence="3" key="1">
    <citation type="journal article" date="2019" name="Int. J. Syst. Evol. Microbiol.">
        <title>The Global Catalogue of Microorganisms (GCM) 10K type strain sequencing project: providing services to taxonomists for standard genome sequencing and annotation.</title>
        <authorList>
            <consortium name="The Broad Institute Genomics Platform"/>
            <consortium name="The Broad Institute Genome Sequencing Center for Infectious Disease"/>
            <person name="Wu L."/>
            <person name="Ma J."/>
        </authorList>
    </citation>
    <scope>NUCLEOTIDE SEQUENCE [LARGE SCALE GENOMIC DNA]</scope>
    <source>
        <strain evidence="3">ICMP 19430</strain>
    </source>
</reference>
<protein>
    <submittedName>
        <fullName evidence="2">Uncharacterized protein</fullName>
    </submittedName>
</protein>
<feature type="region of interest" description="Disordered" evidence="1">
    <location>
        <begin position="58"/>
        <end position="78"/>
    </location>
</feature>